<protein>
    <recommendedName>
        <fullName evidence="4">CTLH domain-containing protein</fullName>
    </recommendedName>
</protein>
<dbReference type="PROSITE" id="PS50082">
    <property type="entry name" value="WD_REPEATS_2"/>
    <property type="match status" value="3"/>
</dbReference>
<sequence>MPQSTTTTHKTALINRIRRRRVHLGVGLGMPQTDVSAAPYEETHLIRVILQSLREHGFSRAAASLEEESGVKLELSSVTLFREAVLGGNYDTALELVPEMVPKLSEKSLRLISFLIERERYLELLESRKVQDALKCLRNSVTPNTDNLAEIQTLAALITVSGDLIELQSRANWIGTGRAARQQLLSCLQPCLPNSLMLPEKRMEQLLGQAYKTQVAQCPIHYLRNPNTCSHLIDGILSDHQCDGGSSSFHMLKKLAGHHDEVWFASVSTSGEFLATASRDHSVIIWDLPHGNIVYTLKDHAAGVIHVAWSPDDKYLLTCSLDSRARLWDMQTGDCIRIFMLNNEAAAGVWSSDGSAIIVASQDGSLTRFSKDGMAAMRRSLRCIDLINLNGERIAALDNHGTVHIIGTSDLTTLTSFNVNKHSSACALSKAPDGEAIIVCELDPGVVSVWEPNVLDIYEHSTSYVDHINKKYVIRPCLAREDRGIMSSGSEDGVVYLYHRESLHVVQQLKGHDSVVNCTAWTDSHGGILVSVSDDHTVCLWSRHCQPPSTSE</sequence>
<dbReference type="InterPro" id="IPR006594">
    <property type="entry name" value="LisH"/>
</dbReference>
<dbReference type="InterPro" id="IPR024964">
    <property type="entry name" value="CTLH/CRA"/>
</dbReference>
<evidence type="ECO:0000256" key="2">
    <source>
        <dbReference type="ARBA" id="ARBA00022737"/>
    </source>
</evidence>
<evidence type="ECO:0000259" key="4">
    <source>
        <dbReference type="PROSITE" id="PS50897"/>
    </source>
</evidence>
<dbReference type="SMART" id="SM00320">
    <property type="entry name" value="WD40"/>
    <property type="match status" value="4"/>
</dbReference>
<dbReference type="Pfam" id="PF23627">
    <property type="entry name" value="LisH_WDR26"/>
    <property type="match status" value="1"/>
</dbReference>
<dbReference type="PANTHER" id="PTHR22838:SF0">
    <property type="entry name" value="WD REPEAT-CONTAINING PROTEIN 26"/>
    <property type="match status" value="1"/>
</dbReference>
<proteinExistence type="predicted"/>
<dbReference type="AlphaFoldDB" id="A0A2H9TFL7"/>
<dbReference type="InterPro" id="IPR051350">
    <property type="entry name" value="WD_repeat-ST_regulator"/>
</dbReference>
<dbReference type="InterPro" id="IPR001680">
    <property type="entry name" value="WD40_rpt"/>
</dbReference>
<evidence type="ECO:0000256" key="3">
    <source>
        <dbReference type="PROSITE-ProRule" id="PRU00221"/>
    </source>
</evidence>
<dbReference type="Gene3D" id="2.130.10.10">
    <property type="entry name" value="YVTN repeat-like/Quinoprotein amine dehydrogenase"/>
    <property type="match status" value="1"/>
</dbReference>
<reference evidence="5 6" key="1">
    <citation type="submission" date="2016-10" db="EMBL/GenBank/DDBJ databases">
        <title>The genome of Paramicrosporidium saccamoebae is the missing link in understanding Cryptomycota and Microsporidia evolution.</title>
        <authorList>
            <person name="Quandt C.A."/>
            <person name="Beaudet D."/>
            <person name="Corsaro D."/>
            <person name="Michel R."/>
            <person name="Corradi N."/>
            <person name="James T."/>
        </authorList>
    </citation>
    <scope>NUCLEOTIDE SEQUENCE [LARGE SCALE GENOMIC DNA]</scope>
    <source>
        <strain evidence="5 6">KSL3</strain>
    </source>
</reference>
<feature type="repeat" description="WD" evidence="3">
    <location>
        <begin position="509"/>
        <end position="542"/>
    </location>
</feature>
<dbReference type="Pfam" id="PF10607">
    <property type="entry name" value="CTLH"/>
    <property type="match status" value="1"/>
</dbReference>
<dbReference type="InterPro" id="IPR036322">
    <property type="entry name" value="WD40_repeat_dom_sf"/>
</dbReference>
<dbReference type="PANTHER" id="PTHR22838">
    <property type="entry name" value="WD REPEAT PROTEIN 26-RELATED"/>
    <property type="match status" value="1"/>
</dbReference>
<dbReference type="PROSITE" id="PS50294">
    <property type="entry name" value="WD_REPEATS_REGION"/>
    <property type="match status" value="3"/>
</dbReference>
<feature type="repeat" description="WD" evidence="3">
    <location>
        <begin position="255"/>
        <end position="296"/>
    </location>
</feature>
<dbReference type="PROSITE" id="PS50897">
    <property type="entry name" value="CTLH"/>
    <property type="match status" value="1"/>
</dbReference>
<dbReference type="InterPro" id="IPR015943">
    <property type="entry name" value="WD40/YVTN_repeat-like_dom_sf"/>
</dbReference>
<dbReference type="PROSITE" id="PS50896">
    <property type="entry name" value="LISH"/>
    <property type="match status" value="1"/>
</dbReference>
<keyword evidence="6" id="KW-1185">Reference proteome</keyword>
<dbReference type="InterPro" id="IPR019775">
    <property type="entry name" value="WD40_repeat_CS"/>
</dbReference>
<dbReference type="EMBL" id="MTSL01000219">
    <property type="protein sequence ID" value="PJF16526.1"/>
    <property type="molecule type" value="Genomic_DNA"/>
</dbReference>
<evidence type="ECO:0000313" key="5">
    <source>
        <dbReference type="EMBL" id="PJF16526.1"/>
    </source>
</evidence>
<dbReference type="CDD" id="cd00200">
    <property type="entry name" value="WD40"/>
    <property type="match status" value="1"/>
</dbReference>
<dbReference type="PROSITE" id="PS00678">
    <property type="entry name" value="WD_REPEATS_1"/>
    <property type="match status" value="2"/>
</dbReference>
<accession>A0A2H9TFL7</accession>
<dbReference type="SUPFAM" id="SSF50978">
    <property type="entry name" value="WD40 repeat-like"/>
    <property type="match status" value="1"/>
</dbReference>
<comment type="caution">
    <text evidence="5">The sequence shown here is derived from an EMBL/GenBank/DDBJ whole genome shotgun (WGS) entry which is preliminary data.</text>
</comment>
<evidence type="ECO:0000256" key="1">
    <source>
        <dbReference type="ARBA" id="ARBA00022574"/>
    </source>
</evidence>
<dbReference type="Proteomes" id="UP000240830">
    <property type="component" value="Unassembled WGS sequence"/>
</dbReference>
<dbReference type="STRING" id="1246581.A0A2H9TFL7"/>
<feature type="domain" description="CTLH" evidence="4">
    <location>
        <begin position="74"/>
        <end position="132"/>
    </location>
</feature>
<feature type="repeat" description="WD" evidence="3">
    <location>
        <begin position="297"/>
        <end position="338"/>
    </location>
</feature>
<dbReference type="SMART" id="SM00668">
    <property type="entry name" value="CTLH"/>
    <property type="match status" value="1"/>
</dbReference>
<keyword evidence="2" id="KW-0677">Repeat</keyword>
<gene>
    <name evidence="5" type="ORF">PSACC_03702</name>
</gene>
<dbReference type="OrthoDB" id="972532at2759"/>
<organism evidence="5 6">
    <name type="scientific">Paramicrosporidium saccamoebae</name>
    <dbReference type="NCBI Taxonomy" id="1246581"/>
    <lineage>
        <taxon>Eukaryota</taxon>
        <taxon>Fungi</taxon>
        <taxon>Fungi incertae sedis</taxon>
        <taxon>Cryptomycota</taxon>
        <taxon>Cryptomycota incertae sedis</taxon>
        <taxon>Paramicrosporidium</taxon>
    </lineage>
</organism>
<evidence type="ECO:0000313" key="6">
    <source>
        <dbReference type="Proteomes" id="UP000240830"/>
    </source>
</evidence>
<dbReference type="InterPro" id="IPR006595">
    <property type="entry name" value="CTLH_C"/>
</dbReference>
<name>A0A2H9TFL7_9FUNG</name>
<keyword evidence="1 3" id="KW-0853">WD repeat</keyword>
<dbReference type="Pfam" id="PF00400">
    <property type="entry name" value="WD40"/>
    <property type="match status" value="3"/>
</dbReference>